<evidence type="ECO:0000313" key="3">
    <source>
        <dbReference type="Proteomes" id="UP000037069"/>
    </source>
</evidence>
<dbReference type="Proteomes" id="UP000037069">
    <property type="component" value="Unassembled WGS sequence"/>
</dbReference>
<feature type="compositionally biased region" description="Basic and acidic residues" evidence="1">
    <location>
        <begin position="1"/>
        <end position="15"/>
    </location>
</feature>
<feature type="non-terminal residue" evidence="2">
    <location>
        <position position="242"/>
    </location>
</feature>
<proteinExistence type="predicted"/>
<dbReference type="InterPro" id="IPR036388">
    <property type="entry name" value="WH-like_DNA-bd_sf"/>
</dbReference>
<dbReference type="InterPro" id="IPR036390">
    <property type="entry name" value="WH_DNA-bd_sf"/>
</dbReference>
<organism evidence="2 3">
    <name type="scientific">Lucilia cuprina</name>
    <name type="common">Green bottle fly</name>
    <name type="synonym">Australian sheep blowfly</name>
    <dbReference type="NCBI Taxonomy" id="7375"/>
    <lineage>
        <taxon>Eukaryota</taxon>
        <taxon>Metazoa</taxon>
        <taxon>Ecdysozoa</taxon>
        <taxon>Arthropoda</taxon>
        <taxon>Hexapoda</taxon>
        <taxon>Insecta</taxon>
        <taxon>Pterygota</taxon>
        <taxon>Neoptera</taxon>
        <taxon>Endopterygota</taxon>
        <taxon>Diptera</taxon>
        <taxon>Brachycera</taxon>
        <taxon>Muscomorpha</taxon>
        <taxon>Oestroidea</taxon>
        <taxon>Calliphoridae</taxon>
        <taxon>Luciliinae</taxon>
        <taxon>Lucilia</taxon>
    </lineage>
</organism>
<evidence type="ECO:0000256" key="1">
    <source>
        <dbReference type="SAM" id="MobiDB-lite"/>
    </source>
</evidence>
<feature type="non-terminal residue" evidence="2">
    <location>
        <position position="1"/>
    </location>
</feature>
<keyword evidence="3" id="KW-1185">Reference proteome</keyword>
<reference evidence="2 3" key="1">
    <citation type="journal article" date="2015" name="Nat. Commun.">
        <title>Lucilia cuprina genome unlocks parasitic fly biology to underpin future interventions.</title>
        <authorList>
            <person name="Anstead C.A."/>
            <person name="Korhonen P.K."/>
            <person name="Young N.D."/>
            <person name="Hall R.S."/>
            <person name="Jex A.R."/>
            <person name="Murali S.C."/>
            <person name="Hughes D.S."/>
            <person name="Lee S.F."/>
            <person name="Perry T."/>
            <person name="Stroehlein A.J."/>
            <person name="Ansell B.R."/>
            <person name="Breugelmans B."/>
            <person name="Hofmann A."/>
            <person name="Qu J."/>
            <person name="Dugan S."/>
            <person name="Lee S.L."/>
            <person name="Chao H."/>
            <person name="Dinh H."/>
            <person name="Han Y."/>
            <person name="Doddapaneni H.V."/>
            <person name="Worley K.C."/>
            <person name="Muzny D.M."/>
            <person name="Ioannidis P."/>
            <person name="Waterhouse R.M."/>
            <person name="Zdobnov E.M."/>
            <person name="James P.J."/>
            <person name="Bagnall N.H."/>
            <person name="Kotze A.C."/>
            <person name="Gibbs R.A."/>
            <person name="Richards S."/>
            <person name="Batterham P."/>
            <person name="Gasser R.B."/>
        </authorList>
    </citation>
    <scope>NUCLEOTIDE SEQUENCE [LARGE SCALE GENOMIC DNA]</scope>
    <source>
        <strain evidence="2 3">LS</strain>
        <tissue evidence="2">Full body</tissue>
    </source>
</reference>
<name>A0A0L0BVQ8_LUCCU</name>
<feature type="compositionally biased region" description="Basic and acidic residues" evidence="1">
    <location>
        <begin position="134"/>
        <end position="159"/>
    </location>
</feature>
<feature type="region of interest" description="Disordered" evidence="1">
    <location>
        <begin position="107"/>
        <end position="126"/>
    </location>
</feature>
<evidence type="ECO:0000313" key="2">
    <source>
        <dbReference type="EMBL" id="KNC24078.1"/>
    </source>
</evidence>
<protein>
    <submittedName>
        <fullName evidence="2">Uncharacterized protein</fullName>
    </submittedName>
</protein>
<feature type="compositionally biased region" description="Basic and acidic residues" evidence="1">
    <location>
        <begin position="178"/>
        <end position="203"/>
    </location>
</feature>
<feature type="region of interest" description="Disordered" evidence="1">
    <location>
        <begin position="131"/>
        <end position="242"/>
    </location>
</feature>
<dbReference type="Gene3D" id="1.10.10.10">
    <property type="entry name" value="Winged helix-like DNA-binding domain superfamily/Winged helix DNA-binding domain"/>
    <property type="match status" value="1"/>
</dbReference>
<dbReference type="AlphaFoldDB" id="A0A0L0BVQ8"/>
<dbReference type="EMBL" id="JRES01001266">
    <property type="protein sequence ID" value="KNC24078.1"/>
    <property type="molecule type" value="Genomic_DNA"/>
</dbReference>
<accession>A0A0L0BVQ8</accession>
<dbReference type="SUPFAM" id="SSF46785">
    <property type="entry name" value="Winged helix' DNA-binding domain"/>
    <property type="match status" value="1"/>
</dbReference>
<feature type="compositionally biased region" description="Basic residues" evidence="1">
    <location>
        <begin position="225"/>
        <end position="242"/>
    </location>
</feature>
<sequence length="242" mass="25922">NVLLQKLERDGEISRPDTPVSGKVLPATITDRGRTALAAASTAVRSVEDRMLDGLDADDPVLVGDPHGIGAVAGPRLADRAGEVIADGALAQVQHLRDVGDRAAVGHAAQRVEQASEERQEDDDEARHLGGVLARHEVADEEAERREHGAREHPAHQARADPLPGAELDAADRAGGIGRDHGEQAQHHARDHLDDDVDERVQRGEAQLAAPPLRALERDGGARLGGRHHGAVHRHRHHDVGR</sequence>
<gene>
    <name evidence="2" type="ORF">FF38_10718</name>
</gene>
<comment type="caution">
    <text evidence="2">The sequence shown here is derived from an EMBL/GenBank/DDBJ whole genome shotgun (WGS) entry which is preliminary data.</text>
</comment>
<feature type="region of interest" description="Disordered" evidence="1">
    <location>
        <begin position="1"/>
        <end position="25"/>
    </location>
</feature>